<protein>
    <recommendedName>
        <fullName evidence="3">Sulfotransferase domain-containing protein</fullName>
    </recommendedName>
</protein>
<dbReference type="InterPro" id="IPR027417">
    <property type="entry name" value="P-loop_NTPase"/>
</dbReference>
<reference evidence="2" key="1">
    <citation type="submission" date="2016-10" db="EMBL/GenBank/DDBJ databases">
        <authorList>
            <person name="Varghese N."/>
        </authorList>
    </citation>
    <scope>NUCLEOTIDE SEQUENCE [LARGE SCALE GENOMIC DNA]</scope>
    <source>
        <strain evidence="2">DSM 45096 / BCRC 16803 / CGMCC 4.1857 / CIP 109030 / JCM 12277 / KCTC 19219 / NBRC 100920 / 33214</strain>
    </source>
</reference>
<dbReference type="eggNOG" id="COG0457">
    <property type="taxonomic scope" value="Bacteria"/>
</dbReference>
<dbReference type="Gene3D" id="3.40.50.300">
    <property type="entry name" value="P-loop containing nucleotide triphosphate hydrolases"/>
    <property type="match status" value="1"/>
</dbReference>
<dbReference type="Proteomes" id="UP000183015">
    <property type="component" value="Unassembled WGS sequence"/>
</dbReference>
<accession>A0A1H7ZED8</accession>
<name>A0A1H7ZED8_STRJI</name>
<evidence type="ECO:0000313" key="2">
    <source>
        <dbReference type="Proteomes" id="UP000183015"/>
    </source>
</evidence>
<keyword evidence="2" id="KW-1185">Reference proteome</keyword>
<dbReference type="STRING" id="235985.SAMN05414137_13460"/>
<organism evidence="1 2">
    <name type="scientific">Streptacidiphilus jiangxiensis</name>
    <dbReference type="NCBI Taxonomy" id="235985"/>
    <lineage>
        <taxon>Bacteria</taxon>
        <taxon>Bacillati</taxon>
        <taxon>Actinomycetota</taxon>
        <taxon>Actinomycetes</taxon>
        <taxon>Kitasatosporales</taxon>
        <taxon>Streptomycetaceae</taxon>
        <taxon>Streptacidiphilus</taxon>
    </lineage>
</organism>
<gene>
    <name evidence="1" type="ORF">SAMN05414137_13460</name>
</gene>
<evidence type="ECO:0008006" key="3">
    <source>
        <dbReference type="Google" id="ProtNLM"/>
    </source>
</evidence>
<dbReference type="SUPFAM" id="SSF52540">
    <property type="entry name" value="P-loop containing nucleoside triphosphate hydrolases"/>
    <property type="match status" value="1"/>
</dbReference>
<evidence type="ECO:0000313" key="1">
    <source>
        <dbReference type="EMBL" id="SEM56611.1"/>
    </source>
</evidence>
<dbReference type="AlphaFoldDB" id="A0A1H7ZED8"/>
<dbReference type="OrthoDB" id="7855720at2"/>
<sequence>MQQAPRTMVVSLQKTGTHLMQGLMLELGYKMTGVPRPAPDNTPEFDDEALLQIASITRSREEYAELQTVSSAELRRRTQDDWAALGWSWQRRLGQRVVNRYGQTRLDHADSVITNPHINYSRFADTPPGLCWMYHELDLDKVDGTFLQEWVSTGSPRLIFNYRDPRDTVVSMINFLEGKTAAGYGNFYEFDIFHRVLTSMDTWEEKIDYALRDTSFLGRDQFERSLWMLRHPDVCKVSYEDLVGPNGGGTRERQLDAVSRLLTHIGSDLDPEKVADTVYNQNSWSFFKGRTGTWREYFNERNLARFNEQFGDLLQQFGYE</sequence>
<dbReference type="RefSeq" id="WP_143094744.1">
    <property type="nucleotide sequence ID" value="NZ_BBPN01000003.1"/>
</dbReference>
<proteinExistence type="predicted"/>
<dbReference type="EMBL" id="FOAZ01000034">
    <property type="protein sequence ID" value="SEM56611.1"/>
    <property type="molecule type" value="Genomic_DNA"/>
</dbReference>